<evidence type="ECO:0000313" key="1">
    <source>
        <dbReference type="EMBL" id="TGZ77577.1"/>
    </source>
</evidence>
<keyword evidence="2" id="KW-1185">Reference proteome</keyword>
<dbReference type="InParanoid" id="A0A4S2MRJ0"/>
<sequence>MRTCRILKITPRMKFDLVFQYIWNAQRQAVIKDKNYDPLQPVVAVPPITKKWNFKRVDEILREVQQIRAEEEGKNQERQSN</sequence>
<gene>
    <name evidence="1" type="ORF">EX30DRAFT_374519</name>
</gene>
<dbReference type="AlphaFoldDB" id="A0A4S2MRJ0"/>
<dbReference type="Proteomes" id="UP000298138">
    <property type="component" value="Unassembled WGS sequence"/>
</dbReference>
<proteinExistence type="predicted"/>
<name>A0A4S2MRJ0_9PEZI</name>
<protein>
    <submittedName>
        <fullName evidence="1">Uncharacterized protein</fullName>
    </submittedName>
</protein>
<organism evidence="1 2">
    <name type="scientific">Ascodesmis nigricans</name>
    <dbReference type="NCBI Taxonomy" id="341454"/>
    <lineage>
        <taxon>Eukaryota</taxon>
        <taxon>Fungi</taxon>
        <taxon>Dikarya</taxon>
        <taxon>Ascomycota</taxon>
        <taxon>Pezizomycotina</taxon>
        <taxon>Pezizomycetes</taxon>
        <taxon>Pezizales</taxon>
        <taxon>Ascodesmidaceae</taxon>
        <taxon>Ascodesmis</taxon>
    </lineage>
</organism>
<evidence type="ECO:0000313" key="2">
    <source>
        <dbReference type="Proteomes" id="UP000298138"/>
    </source>
</evidence>
<reference evidence="1 2" key="1">
    <citation type="submission" date="2019-04" db="EMBL/GenBank/DDBJ databases">
        <title>Comparative genomics and transcriptomics to analyze fruiting body development in filamentous ascomycetes.</title>
        <authorList>
            <consortium name="DOE Joint Genome Institute"/>
            <person name="Lutkenhaus R."/>
            <person name="Traeger S."/>
            <person name="Breuer J."/>
            <person name="Kuo A."/>
            <person name="Lipzen A."/>
            <person name="Pangilinan J."/>
            <person name="Dilworth D."/>
            <person name="Sandor L."/>
            <person name="Poggeler S."/>
            <person name="Barry K."/>
            <person name="Grigoriev I.V."/>
            <person name="Nowrousian M."/>
        </authorList>
    </citation>
    <scope>NUCLEOTIDE SEQUENCE [LARGE SCALE GENOMIC DNA]</scope>
    <source>
        <strain evidence="1 2">CBS 389.68</strain>
    </source>
</reference>
<dbReference type="EMBL" id="ML220151">
    <property type="protein sequence ID" value="TGZ77577.1"/>
    <property type="molecule type" value="Genomic_DNA"/>
</dbReference>
<accession>A0A4S2MRJ0</accession>